<dbReference type="Proteomes" id="UP000177763">
    <property type="component" value="Unassembled WGS sequence"/>
</dbReference>
<dbReference type="InterPro" id="IPR015421">
    <property type="entry name" value="PyrdxlP-dep_Trfase_major"/>
</dbReference>
<dbReference type="STRING" id="1802630.A3H26_04220"/>
<comment type="cofactor">
    <cofactor evidence="1">
        <name>pyridoxal 5'-phosphate</name>
        <dbReference type="ChEBI" id="CHEBI:597326"/>
    </cofactor>
</comment>
<dbReference type="PANTHER" id="PTHR42885:SF2">
    <property type="entry name" value="HISTIDINOL-PHOSPHATE AMINOTRANSFERASE"/>
    <property type="match status" value="1"/>
</dbReference>
<dbReference type="Gene3D" id="3.90.1150.10">
    <property type="entry name" value="Aspartate Aminotransferase, domain 1"/>
    <property type="match status" value="1"/>
</dbReference>
<evidence type="ECO:0000313" key="7">
    <source>
        <dbReference type="Proteomes" id="UP000177763"/>
    </source>
</evidence>
<keyword evidence="3" id="KW-0808">Transferase</keyword>
<gene>
    <name evidence="6" type="ORF">A3H26_04220</name>
</gene>
<dbReference type="InterPro" id="IPR015424">
    <property type="entry name" value="PyrdxlP-dep_Trfase"/>
</dbReference>
<evidence type="ECO:0000256" key="2">
    <source>
        <dbReference type="ARBA" id="ARBA00022576"/>
    </source>
</evidence>
<dbReference type="CDD" id="cd00609">
    <property type="entry name" value="AAT_like"/>
    <property type="match status" value="1"/>
</dbReference>
<evidence type="ECO:0000256" key="4">
    <source>
        <dbReference type="ARBA" id="ARBA00022898"/>
    </source>
</evidence>
<protein>
    <recommendedName>
        <fullName evidence="5">Aminotransferase class I/classII large domain-containing protein</fullName>
    </recommendedName>
</protein>
<keyword evidence="2" id="KW-0032">Aminotransferase</keyword>
<dbReference type="Gene3D" id="3.40.640.10">
    <property type="entry name" value="Type I PLP-dependent aspartate aminotransferase-like (Major domain)"/>
    <property type="match status" value="1"/>
</dbReference>
<dbReference type="GO" id="GO:0030170">
    <property type="term" value="F:pyridoxal phosphate binding"/>
    <property type="evidence" value="ECO:0007669"/>
    <property type="project" value="InterPro"/>
</dbReference>
<accession>A0A1F4VH24</accession>
<dbReference type="GO" id="GO:0008483">
    <property type="term" value="F:transaminase activity"/>
    <property type="evidence" value="ECO:0007669"/>
    <property type="project" value="UniProtKB-KW"/>
</dbReference>
<evidence type="ECO:0000256" key="3">
    <source>
        <dbReference type="ARBA" id="ARBA00022679"/>
    </source>
</evidence>
<evidence type="ECO:0000256" key="1">
    <source>
        <dbReference type="ARBA" id="ARBA00001933"/>
    </source>
</evidence>
<dbReference type="EMBL" id="MEVN01000035">
    <property type="protein sequence ID" value="OGC56522.1"/>
    <property type="molecule type" value="Genomic_DNA"/>
</dbReference>
<proteinExistence type="predicted"/>
<evidence type="ECO:0000259" key="5">
    <source>
        <dbReference type="Pfam" id="PF00155"/>
    </source>
</evidence>
<dbReference type="InterPro" id="IPR004839">
    <property type="entry name" value="Aminotransferase_I/II_large"/>
</dbReference>
<name>A0A1F4VH24_UNCKA</name>
<dbReference type="PANTHER" id="PTHR42885">
    <property type="entry name" value="HISTIDINOL-PHOSPHATE AMINOTRANSFERASE-RELATED"/>
    <property type="match status" value="1"/>
</dbReference>
<keyword evidence="4" id="KW-0663">Pyridoxal phosphate</keyword>
<feature type="domain" description="Aminotransferase class I/classII large" evidence="5">
    <location>
        <begin position="12"/>
        <end position="331"/>
    </location>
</feature>
<comment type="caution">
    <text evidence="6">The sequence shown here is derived from an EMBL/GenBank/DDBJ whole genome shotgun (WGS) entry which is preliminary data.</text>
</comment>
<organism evidence="6 7">
    <name type="scientific">candidate division WWE3 bacterium RIFCSPLOWO2_12_FULL_36_10</name>
    <dbReference type="NCBI Taxonomy" id="1802630"/>
    <lineage>
        <taxon>Bacteria</taxon>
        <taxon>Katanobacteria</taxon>
    </lineage>
</organism>
<sequence>MNKIQRDNIYLDKNESYFFLNQNILSELKSFSEKIITTYPNIQELKELIAQHVGQSAQKILPCHGSEQAIRLTVMNLFKPEDKVVLLSPTFVAFDYALEYAGIKPIIINYEEHEDRYIAPIDKIIASINEDIKCIMLCNPSNPLGCVIDETDLLRIIEQAQKFNTLVIVDEVYSKFSGVSCNELAKKFDNLIIFRSFSKEYGLAGVRLGYLIATPDIIKRLDNARRMFWPISHFALHALKVILRHLDHFDAQIKNTKQTRDELIAFLRQIGLKCYSSETNFFIVKSEKKKEIMDYLALKKIFVGEVDYFKNGEPLLQNAFRISVPSLKDKEKLIEHFTSLRNNGVI</sequence>
<dbReference type="SUPFAM" id="SSF53383">
    <property type="entry name" value="PLP-dependent transferases"/>
    <property type="match status" value="1"/>
</dbReference>
<reference evidence="6 7" key="1">
    <citation type="journal article" date="2016" name="Nat. Commun.">
        <title>Thousands of microbial genomes shed light on interconnected biogeochemical processes in an aquifer system.</title>
        <authorList>
            <person name="Anantharaman K."/>
            <person name="Brown C.T."/>
            <person name="Hug L.A."/>
            <person name="Sharon I."/>
            <person name="Castelle C.J."/>
            <person name="Probst A.J."/>
            <person name="Thomas B.C."/>
            <person name="Singh A."/>
            <person name="Wilkins M.J."/>
            <person name="Karaoz U."/>
            <person name="Brodie E.L."/>
            <person name="Williams K.H."/>
            <person name="Hubbard S.S."/>
            <person name="Banfield J.F."/>
        </authorList>
    </citation>
    <scope>NUCLEOTIDE SEQUENCE [LARGE SCALE GENOMIC DNA]</scope>
</reference>
<dbReference type="InterPro" id="IPR015422">
    <property type="entry name" value="PyrdxlP-dep_Trfase_small"/>
</dbReference>
<dbReference type="AlphaFoldDB" id="A0A1F4VH24"/>
<evidence type="ECO:0000313" key="6">
    <source>
        <dbReference type="EMBL" id="OGC56522.1"/>
    </source>
</evidence>
<dbReference type="Pfam" id="PF00155">
    <property type="entry name" value="Aminotran_1_2"/>
    <property type="match status" value="1"/>
</dbReference>